<dbReference type="Proteomes" id="UP001163203">
    <property type="component" value="Chromosome"/>
</dbReference>
<evidence type="ECO:0000313" key="1">
    <source>
        <dbReference type="EMBL" id="WAL66711.1"/>
    </source>
</evidence>
<evidence type="ECO:0000313" key="2">
    <source>
        <dbReference type="Proteomes" id="UP001163203"/>
    </source>
</evidence>
<sequence length="141" mass="16282">MAEQEVREDLSVEQIEDDDWGDPPVDSTYLIRTIHEVRRKPIGLLTAEDLRIMLGQQVGVDILAPRALARLERNPLLEGDFYPGDVLVSVVRLPESYWRRHPSELVRIKRIIEALRELDDPDAQDEDLEKDIEEFLGRVKG</sequence>
<dbReference type="Pfam" id="PF18616">
    <property type="entry name" value="CdiI_3"/>
    <property type="match status" value="1"/>
</dbReference>
<dbReference type="CDD" id="cd20691">
    <property type="entry name" value="CdiI_EC536-like"/>
    <property type="match status" value="1"/>
</dbReference>
<reference evidence="1" key="1">
    <citation type="submission" date="2022-11" db="EMBL/GenBank/DDBJ databases">
        <authorList>
            <person name="Mo P."/>
        </authorList>
    </citation>
    <scope>NUCLEOTIDE SEQUENCE</scope>
    <source>
        <strain evidence="1">HUAS 11-8</strain>
    </source>
</reference>
<keyword evidence="2" id="KW-1185">Reference proteome</keyword>
<name>A0ABY7B3F2_9PSEU</name>
<gene>
    <name evidence="1" type="ORF">ORV05_02535</name>
</gene>
<dbReference type="RefSeq" id="WP_268756841.1">
    <property type="nucleotide sequence ID" value="NZ_CP113836.1"/>
</dbReference>
<dbReference type="EMBL" id="CP113836">
    <property type="protein sequence ID" value="WAL66711.1"/>
    <property type="molecule type" value="Genomic_DNA"/>
</dbReference>
<proteinExistence type="predicted"/>
<dbReference type="InterPro" id="IPR040547">
    <property type="entry name" value="CdiI"/>
</dbReference>
<accession>A0ABY7B3F2</accession>
<protein>
    <submittedName>
        <fullName evidence="1">Contact-dependent growth inhibition system immunity protein</fullName>
    </submittedName>
</protein>
<organism evidence="1 2">
    <name type="scientific">Amycolatopsis cynarae</name>
    <dbReference type="NCBI Taxonomy" id="2995223"/>
    <lineage>
        <taxon>Bacteria</taxon>
        <taxon>Bacillati</taxon>
        <taxon>Actinomycetota</taxon>
        <taxon>Actinomycetes</taxon>
        <taxon>Pseudonocardiales</taxon>
        <taxon>Pseudonocardiaceae</taxon>
        <taxon>Amycolatopsis</taxon>
    </lineage>
</organism>